<comment type="caution">
    <text evidence="2">The sequence shown here is derived from an EMBL/GenBank/DDBJ whole genome shotgun (WGS) entry which is preliminary data.</text>
</comment>
<dbReference type="EMBL" id="JAMFLX010000026">
    <property type="protein sequence ID" value="MCL6271517.1"/>
    <property type="molecule type" value="Genomic_DNA"/>
</dbReference>
<feature type="domain" description="AMP-dependent synthetase/ligase" evidence="1">
    <location>
        <begin position="36"/>
        <end position="129"/>
    </location>
</feature>
<dbReference type="InterPro" id="IPR000873">
    <property type="entry name" value="AMP-dep_synth/lig_dom"/>
</dbReference>
<sequence length="245" mass="27241">MGDPVTSLELSSSQKTAGSSYFSSVQQMLEYCFDMYCHFPALCSDKQTLSYSQLDEASTSFAAFVQTSLDIEKDVVAVTSRPSISSAIALCGALKSGASVAVVEPDYFSQAGSCFSHLKVRLVVAEKSDFFHTRYLNRFFQPEQQVLDLNAQGQVSQARSFNRIVRKTPPKIWARPASRAHRTIKVFQIGNLGKVEETTQNDLLSQVESLYREIKNSEKETEMPQVASFLKLLVQLLRGKPLSMG</sequence>
<dbReference type="Pfam" id="PF00501">
    <property type="entry name" value="AMP-binding"/>
    <property type="match status" value="1"/>
</dbReference>
<evidence type="ECO:0000313" key="3">
    <source>
        <dbReference type="Proteomes" id="UP001203338"/>
    </source>
</evidence>
<dbReference type="InterPro" id="IPR042099">
    <property type="entry name" value="ANL_N_sf"/>
</dbReference>
<keyword evidence="3" id="KW-1185">Reference proteome</keyword>
<proteinExistence type="predicted"/>
<protein>
    <submittedName>
        <fullName evidence="2">AMP-binding protein</fullName>
    </submittedName>
</protein>
<dbReference type="RefSeq" id="WP_249701134.1">
    <property type="nucleotide sequence ID" value="NZ_JAMFLX010000026.1"/>
</dbReference>
<accession>A0ABT0PJF2</accession>
<evidence type="ECO:0000313" key="2">
    <source>
        <dbReference type="EMBL" id="MCL6271517.1"/>
    </source>
</evidence>
<organism evidence="2 3">
    <name type="scientific">Parendozoicomonas callyspongiae</name>
    <dbReference type="NCBI Taxonomy" id="2942213"/>
    <lineage>
        <taxon>Bacteria</taxon>
        <taxon>Pseudomonadati</taxon>
        <taxon>Pseudomonadota</taxon>
        <taxon>Gammaproteobacteria</taxon>
        <taxon>Oceanospirillales</taxon>
        <taxon>Endozoicomonadaceae</taxon>
        <taxon>Parendozoicomonas</taxon>
    </lineage>
</organism>
<dbReference type="Proteomes" id="UP001203338">
    <property type="component" value="Unassembled WGS sequence"/>
</dbReference>
<reference evidence="2 3" key="1">
    <citation type="submission" date="2022-05" db="EMBL/GenBank/DDBJ databases">
        <authorList>
            <person name="Park J.-S."/>
        </authorList>
    </citation>
    <scope>NUCLEOTIDE SEQUENCE [LARGE SCALE GENOMIC DNA]</scope>
    <source>
        <strain evidence="2 3">2012CJ34-2</strain>
    </source>
</reference>
<gene>
    <name evidence="2" type="ORF">M3P05_16490</name>
</gene>
<dbReference type="SUPFAM" id="SSF56801">
    <property type="entry name" value="Acetyl-CoA synthetase-like"/>
    <property type="match status" value="1"/>
</dbReference>
<name>A0ABT0PJF2_9GAMM</name>
<evidence type="ECO:0000259" key="1">
    <source>
        <dbReference type="Pfam" id="PF00501"/>
    </source>
</evidence>
<dbReference type="Gene3D" id="3.40.50.12780">
    <property type="entry name" value="N-terminal domain of ligase-like"/>
    <property type="match status" value="1"/>
</dbReference>